<dbReference type="EMBL" id="BAOS01000047">
    <property type="protein sequence ID" value="GAX63060.1"/>
    <property type="molecule type" value="Genomic_DNA"/>
</dbReference>
<gene>
    <name evidence="2" type="ORF">SCALIN_C47_0031</name>
</gene>
<proteinExistence type="predicted"/>
<dbReference type="Pfam" id="PF12654">
    <property type="entry name" value="DUF3786"/>
    <property type="match status" value="1"/>
</dbReference>
<dbReference type="InterPro" id="IPR024264">
    <property type="entry name" value="DUF3786"/>
</dbReference>
<accession>A0A286U4J0</accession>
<reference evidence="3" key="1">
    <citation type="journal article" date="2017" name="Environ. Microbiol. Rep.">
        <title>Genetic Diversity of Marine Anaerobic Ammonium-Oxidizing Bacteria as Revealed by Genomic and Proteomic Analyses of 'Candidatus Scalindua japonica'.</title>
        <authorList>
            <person name="Oshiki M."/>
            <person name="Mizuto K."/>
            <person name="Kimura Z."/>
            <person name="Kindaichi T."/>
            <person name="Satoh H."/>
            <person name="Okabe S."/>
        </authorList>
    </citation>
    <scope>NUCLEOTIDE SEQUENCE [LARGE SCALE GENOMIC DNA]</scope>
    <source>
        <strain evidence="3">husup-a2</strain>
    </source>
</reference>
<name>A0A286U4J0_9BACT</name>
<dbReference type="RefSeq" id="WP_096896456.1">
    <property type="nucleotide sequence ID" value="NZ_BAOS01000047.1"/>
</dbReference>
<sequence>MAIPLKTQTGESKAWEILGGLDPQNVCSKAKVTYDSSFNIYTLNSFGQAIIVSMAGKTIDSDSKESDLLLNKLGDYSRLSILWYLINAKDIAFSKKLVRPENLKGGNIYSKGTHVLPLGRIVDKYGSDIEGFLHRGVEIGSEILNYGDVSLRLFPLPRVPVTIILWKGDEEFSPRADFLFDSTCEHHLPVDILWSTAMMSVLVMLS</sequence>
<feature type="domain" description="DUF3786" evidence="1">
    <location>
        <begin position="22"/>
        <end position="200"/>
    </location>
</feature>
<dbReference type="AlphaFoldDB" id="A0A286U4J0"/>
<protein>
    <submittedName>
        <fullName evidence="2">L-alanine-DL-glutamate epimerase and related enzymes of enolase superfamily</fullName>
    </submittedName>
</protein>
<evidence type="ECO:0000313" key="2">
    <source>
        <dbReference type="EMBL" id="GAX63060.1"/>
    </source>
</evidence>
<organism evidence="2 3">
    <name type="scientific">Candidatus Scalindua japonica</name>
    <dbReference type="NCBI Taxonomy" id="1284222"/>
    <lineage>
        <taxon>Bacteria</taxon>
        <taxon>Pseudomonadati</taxon>
        <taxon>Planctomycetota</taxon>
        <taxon>Candidatus Brocadiia</taxon>
        <taxon>Candidatus Brocadiales</taxon>
        <taxon>Candidatus Scalinduaceae</taxon>
        <taxon>Candidatus Scalindua</taxon>
    </lineage>
</organism>
<keyword evidence="3" id="KW-1185">Reference proteome</keyword>
<dbReference type="Proteomes" id="UP000218542">
    <property type="component" value="Unassembled WGS sequence"/>
</dbReference>
<dbReference type="OrthoDB" id="359764at2"/>
<evidence type="ECO:0000259" key="1">
    <source>
        <dbReference type="Pfam" id="PF12654"/>
    </source>
</evidence>
<comment type="caution">
    <text evidence="2">The sequence shown here is derived from an EMBL/GenBank/DDBJ whole genome shotgun (WGS) entry which is preliminary data.</text>
</comment>
<evidence type="ECO:0000313" key="3">
    <source>
        <dbReference type="Proteomes" id="UP000218542"/>
    </source>
</evidence>